<dbReference type="AlphaFoldDB" id="A0A428VVJ0"/>
<evidence type="ECO:0000259" key="3">
    <source>
        <dbReference type="Pfam" id="PF11790"/>
    </source>
</evidence>
<keyword evidence="2" id="KW-0812">Transmembrane</keyword>
<evidence type="ECO:0000256" key="1">
    <source>
        <dbReference type="SAM" id="MobiDB-lite"/>
    </source>
</evidence>
<accession>A0A428VVJ0</accession>
<dbReference type="Pfam" id="PF21253">
    <property type="entry name" value="Mann_GBD_bact"/>
    <property type="match status" value="1"/>
</dbReference>
<dbReference type="Proteomes" id="UP000286716">
    <property type="component" value="Unassembled WGS sequence"/>
</dbReference>
<evidence type="ECO:0000313" key="5">
    <source>
        <dbReference type="EMBL" id="RSM34845.1"/>
    </source>
</evidence>
<dbReference type="OrthoDB" id="182870at2"/>
<dbReference type="SUPFAM" id="SSF51445">
    <property type="entry name" value="(Trans)glycosidases"/>
    <property type="match status" value="1"/>
</dbReference>
<feature type="transmembrane region" description="Helical" evidence="2">
    <location>
        <begin position="75"/>
        <end position="95"/>
    </location>
</feature>
<evidence type="ECO:0000313" key="6">
    <source>
        <dbReference type="Proteomes" id="UP000286716"/>
    </source>
</evidence>
<dbReference type="InterPro" id="IPR024655">
    <property type="entry name" value="Asl1_glyco_hydro_catalytic"/>
</dbReference>
<feature type="domain" description="Asl1-like glycosyl hydrolase catalytic" evidence="3">
    <location>
        <begin position="219"/>
        <end position="360"/>
    </location>
</feature>
<feature type="region of interest" description="Disordered" evidence="1">
    <location>
        <begin position="1"/>
        <end position="36"/>
    </location>
</feature>
<dbReference type="InterPro" id="IPR017853">
    <property type="entry name" value="GH"/>
</dbReference>
<dbReference type="Pfam" id="PF11790">
    <property type="entry name" value="Glyco_hydro_cc"/>
    <property type="match status" value="1"/>
</dbReference>
<keyword evidence="2" id="KW-1133">Transmembrane helix</keyword>
<reference evidence="5 6" key="1">
    <citation type="submission" date="2018-05" db="EMBL/GenBank/DDBJ databases">
        <title>Evolution of GPA BGCs.</title>
        <authorList>
            <person name="Waglechner N."/>
            <person name="Wright G.D."/>
        </authorList>
    </citation>
    <scope>NUCLEOTIDE SEQUENCE [LARGE SCALE GENOMIC DNA]</scope>
    <source>
        <strain evidence="5 6">DSM 5908</strain>
    </source>
</reference>
<comment type="caution">
    <text evidence="5">The sequence shown here is derived from an EMBL/GenBank/DDBJ whole genome shotgun (WGS) entry which is preliminary data.</text>
</comment>
<feature type="domain" description="Mannanase galactose-binding" evidence="4">
    <location>
        <begin position="430"/>
        <end position="570"/>
    </location>
</feature>
<keyword evidence="2" id="KW-0472">Membrane</keyword>
<keyword evidence="6" id="KW-1185">Reference proteome</keyword>
<dbReference type="Gene3D" id="3.20.20.80">
    <property type="entry name" value="Glycosidases"/>
    <property type="match status" value="1"/>
</dbReference>
<dbReference type="EMBL" id="QHHU01000124">
    <property type="protein sequence ID" value="RSM34845.1"/>
    <property type="molecule type" value="Genomic_DNA"/>
</dbReference>
<evidence type="ECO:0000256" key="2">
    <source>
        <dbReference type="SAM" id="Phobius"/>
    </source>
</evidence>
<evidence type="ECO:0000259" key="4">
    <source>
        <dbReference type="Pfam" id="PF21253"/>
    </source>
</evidence>
<dbReference type="Gene3D" id="2.60.120.260">
    <property type="entry name" value="Galactose-binding domain-like"/>
    <property type="match status" value="1"/>
</dbReference>
<gene>
    <name evidence="5" type="ORF">DMA12_46695</name>
</gene>
<name>A0A428VVJ0_AMYBA</name>
<protein>
    <submittedName>
        <fullName evidence="5">Uncharacterized protein</fullName>
    </submittedName>
</protein>
<dbReference type="InterPro" id="IPR049475">
    <property type="entry name" value="Mann_GBD_bact"/>
</dbReference>
<proteinExistence type="predicted"/>
<organism evidence="5 6">
    <name type="scientific">Amycolatopsis balhimycina DSM 5908</name>
    <dbReference type="NCBI Taxonomy" id="1081091"/>
    <lineage>
        <taxon>Bacteria</taxon>
        <taxon>Bacillati</taxon>
        <taxon>Actinomycetota</taxon>
        <taxon>Actinomycetes</taxon>
        <taxon>Pseudonocardiales</taxon>
        <taxon>Pseudonocardiaceae</taxon>
        <taxon>Amycolatopsis</taxon>
    </lineage>
</organism>
<sequence>MLPAGRRWSQPLRPDADQHRTGGRSPRGPRPVRAWSAPAVTRPEAVNVRAVAFVPPMPEGTLVQPRTHRWFAPPAALLAALAALLAALAAVVFAVRSTPARGDDGPPVSPLLWGENLTLDPNSLNSDWFLTQPALRAGLAAAHTSVIRMPVRGPSPDQAGIANRAEFQLAARQVRELGLTPLVILRNPQDPDLLADDTEVVRYVNSVFGNQPVYYEWANETDLPGSPGQVGAADYVASWNHTVPALKAAANPGARFLGPAGYQLNTADLSYLKTFLAGANPRPDAVSWHEYTCNDATKTEDQCLAALGSWPKHLTAARNLMTDTIGQQLPIWVTEWNYTPDIVHGDGKHADADFLRRWTTTALQTLAANGVTASMHFDVRNQQQDHLPLVEGDGTLAPEGIAFKAAYDALAGTPPTTTTTTSVPAPGPKYSFEDAGLDGWAGTGHVSALAGSTDVGGEDGTHALRVTFTSNSAADQPYVHVNPPGGGPGAGRPLTAHFYVPGTTTATVTAKLYVQDLSGTWHIGADTVLSQRGSWTELSYTPSGYSGNAQQIGVQLRESPVGTAATVYLDAVGW</sequence>